<gene>
    <name evidence="1" type="ORF">HMPREF0476_0092</name>
</gene>
<evidence type="ECO:0000313" key="2">
    <source>
        <dbReference type="Proteomes" id="UP000004207"/>
    </source>
</evidence>
<dbReference type="STRING" id="504.KKKWG1_0544"/>
<proteinExistence type="predicted"/>
<dbReference type="EMBL" id="AFHS01000004">
    <property type="protein sequence ID" value="EGK12093.1"/>
    <property type="molecule type" value="Genomic_DNA"/>
</dbReference>
<protein>
    <submittedName>
        <fullName evidence="1">Uncharacterized protein</fullName>
    </submittedName>
</protein>
<accession>F5S4F9</accession>
<dbReference type="Proteomes" id="UP000004207">
    <property type="component" value="Unassembled WGS sequence"/>
</dbReference>
<sequence length="53" mass="6409">MNTKKQPAIYSALNLTFKLFLSWQQLHSQIEKVKKMFYYCLQMYCKKELSCLP</sequence>
<dbReference type="HOGENOM" id="CLU_3062431_0_0_4"/>
<dbReference type="AlphaFoldDB" id="F5S4F9"/>
<evidence type="ECO:0000313" key="1">
    <source>
        <dbReference type="EMBL" id="EGK12093.1"/>
    </source>
</evidence>
<keyword evidence="2" id="KW-1185">Reference proteome</keyword>
<organism evidence="1 2">
    <name type="scientific">Kingella kingae ATCC 23330</name>
    <dbReference type="NCBI Taxonomy" id="887327"/>
    <lineage>
        <taxon>Bacteria</taxon>
        <taxon>Pseudomonadati</taxon>
        <taxon>Pseudomonadota</taxon>
        <taxon>Betaproteobacteria</taxon>
        <taxon>Neisseriales</taxon>
        <taxon>Neisseriaceae</taxon>
        <taxon>Kingella</taxon>
    </lineage>
</organism>
<reference evidence="1 2" key="1">
    <citation type="submission" date="2011-04" db="EMBL/GenBank/DDBJ databases">
        <authorList>
            <person name="Muzny D."/>
            <person name="Qin X."/>
            <person name="Deng J."/>
            <person name="Jiang H."/>
            <person name="Liu Y."/>
            <person name="Qu J."/>
            <person name="Song X.-Z."/>
            <person name="Zhang L."/>
            <person name="Thornton R."/>
            <person name="Coyle M."/>
            <person name="Francisco L."/>
            <person name="Jackson L."/>
            <person name="Javaid M."/>
            <person name="Korchina V."/>
            <person name="Kovar C."/>
            <person name="Mata R."/>
            <person name="Mathew T."/>
            <person name="Ngo R."/>
            <person name="Nguyen L."/>
            <person name="Nguyen N."/>
            <person name="Okwuonu G."/>
            <person name="Ongeri F."/>
            <person name="Pham C."/>
            <person name="Simmons D."/>
            <person name="Wilczek-Boney K."/>
            <person name="Hale W."/>
            <person name="Jakkamsetti A."/>
            <person name="Pham P."/>
            <person name="Ruth R."/>
            <person name="San Lucas F."/>
            <person name="Warren J."/>
            <person name="Zhang J."/>
            <person name="Zhao Z."/>
            <person name="Zhou C."/>
            <person name="Zhu D."/>
            <person name="Lee S."/>
            <person name="Bess C."/>
            <person name="Blankenburg K."/>
            <person name="Forbes L."/>
            <person name="Fu Q."/>
            <person name="Gubbala S."/>
            <person name="Hirani K."/>
            <person name="Jayaseelan J.C."/>
            <person name="Lara F."/>
            <person name="Munidasa M."/>
            <person name="Palculict T."/>
            <person name="Patil S."/>
            <person name="Pu L.-L."/>
            <person name="Saada N."/>
            <person name="Tang L."/>
            <person name="Weissenberger G."/>
            <person name="Zhu Y."/>
            <person name="Hemphill L."/>
            <person name="Shang Y."/>
            <person name="Youmans B."/>
            <person name="Ayvaz T."/>
            <person name="Ross M."/>
            <person name="Santibanez J."/>
            <person name="Aqrawi P."/>
            <person name="Gross S."/>
            <person name="Joshi V."/>
            <person name="Fowler G."/>
            <person name="Nazareth L."/>
            <person name="Reid J."/>
            <person name="Worley K."/>
            <person name="Petrosino J."/>
            <person name="Highlander S."/>
            <person name="Gibbs R."/>
        </authorList>
    </citation>
    <scope>NUCLEOTIDE SEQUENCE [LARGE SCALE GENOMIC DNA]</scope>
    <source>
        <strain evidence="1 2">ATCC 23330</strain>
    </source>
</reference>
<comment type="caution">
    <text evidence="1">The sequence shown here is derived from an EMBL/GenBank/DDBJ whole genome shotgun (WGS) entry which is preliminary data.</text>
</comment>
<name>F5S4F9_KINKI</name>